<feature type="transmembrane region" description="Helical" evidence="1">
    <location>
        <begin position="126"/>
        <end position="149"/>
    </location>
</feature>
<dbReference type="PANTHER" id="PTHR46000:SF1">
    <property type="entry name" value="SEVEN TM RECEPTOR"/>
    <property type="match status" value="1"/>
</dbReference>
<dbReference type="Pfam" id="PF10326">
    <property type="entry name" value="7TM_GPCR_Str"/>
    <property type="match status" value="1"/>
</dbReference>
<evidence type="ECO:0000256" key="1">
    <source>
        <dbReference type="SAM" id="Phobius"/>
    </source>
</evidence>
<dbReference type="OMA" id="YMRDVML"/>
<feature type="transmembrane region" description="Helical" evidence="1">
    <location>
        <begin position="6"/>
        <end position="26"/>
    </location>
</feature>
<evidence type="ECO:0000313" key="2">
    <source>
        <dbReference type="EMBL" id="ULT87918.1"/>
    </source>
</evidence>
<evidence type="ECO:0008006" key="4">
    <source>
        <dbReference type="Google" id="ProtNLM"/>
    </source>
</evidence>
<name>A0AAE9A611_CAEBR</name>
<keyword evidence="1" id="KW-0472">Membrane</keyword>
<dbReference type="KEGG" id="cbr:CBG_06382"/>
<accession>A0AAE9A611</accession>
<keyword evidence="1" id="KW-0812">Transmembrane</keyword>
<feature type="transmembrane region" description="Helical" evidence="1">
    <location>
        <begin position="38"/>
        <end position="60"/>
    </location>
</feature>
<dbReference type="EMBL" id="CP090895">
    <property type="protein sequence ID" value="ULT87918.1"/>
    <property type="molecule type" value="Genomic_DNA"/>
</dbReference>
<keyword evidence="1" id="KW-1133">Transmembrane helix</keyword>
<dbReference type="SUPFAM" id="SSF81321">
    <property type="entry name" value="Family A G protein-coupled receptor-like"/>
    <property type="match status" value="1"/>
</dbReference>
<feature type="transmembrane region" description="Helical" evidence="1">
    <location>
        <begin position="272"/>
        <end position="296"/>
    </location>
</feature>
<dbReference type="PANTHER" id="PTHR46000">
    <property type="entry name" value="SEVEN TM RECEPTOR-RELATED"/>
    <property type="match status" value="1"/>
</dbReference>
<dbReference type="AlphaFoldDB" id="A0AAE9A611"/>
<sequence>MATYFSTSGFIATVVLNSILIFLTVFHLRQIHKTYKTLIVTFATLCLIFSFIEMMVHPFYHSYNGGLINFNMVKWVGWSEDLVTVLVASYSGVYVSIVSFFTVLFMFRYWTMMGSPMIGYFKGYKILILVSWSIIFGFVGGAVVLYFGWIDRYSRDYMRDVMLKHYELDVDHVSGYTVIAYDQGGNMRWNAFGFSFGIIFLMEIQFSIVGYCGFQMHFKMNDMLKNVSEAHRRLQLQFFKSLVLQITSPTLTFYIPAVAILTVPFLNLQWSFPTGLIVCSFSIYPPLDSLILMLIVTDYRNAIRGIFKHPANVFGTRNTPTTTLASSPVVLAPRAAVAIAWF</sequence>
<evidence type="ECO:0000313" key="3">
    <source>
        <dbReference type="Proteomes" id="UP000827892"/>
    </source>
</evidence>
<organism evidence="2 3">
    <name type="scientific">Caenorhabditis briggsae</name>
    <dbReference type="NCBI Taxonomy" id="6238"/>
    <lineage>
        <taxon>Eukaryota</taxon>
        <taxon>Metazoa</taxon>
        <taxon>Ecdysozoa</taxon>
        <taxon>Nematoda</taxon>
        <taxon>Chromadorea</taxon>
        <taxon>Rhabditida</taxon>
        <taxon>Rhabditina</taxon>
        <taxon>Rhabditomorpha</taxon>
        <taxon>Rhabditoidea</taxon>
        <taxon>Rhabditidae</taxon>
        <taxon>Peloderinae</taxon>
        <taxon>Caenorhabditis</taxon>
    </lineage>
</organism>
<reference evidence="2 3" key="1">
    <citation type="submission" date="2022-02" db="EMBL/GenBank/DDBJ databases">
        <title>Chromosome-level reference genomes for two strains of Caenorhabditis briggsae: an improved platform for comparative genomics.</title>
        <authorList>
            <person name="Stevens L."/>
            <person name="Andersen E.C."/>
        </authorList>
    </citation>
    <scope>NUCLEOTIDE SEQUENCE [LARGE SCALE GENOMIC DNA]</scope>
    <source>
        <strain evidence="2">QX1410_ONT</strain>
        <tissue evidence="2">Whole-organism</tissue>
    </source>
</reference>
<protein>
    <recommendedName>
        <fullName evidence="4">Seven TM Receptor</fullName>
    </recommendedName>
</protein>
<dbReference type="InterPro" id="IPR019428">
    <property type="entry name" value="7TM_GPCR_serpentine_rcpt_Str"/>
</dbReference>
<feature type="transmembrane region" description="Helical" evidence="1">
    <location>
        <begin position="191"/>
        <end position="214"/>
    </location>
</feature>
<dbReference type="Proteomes" id="UP000827892">
    <property type="component" value="Chromosome V"/>
</dbReference>
<proteinExistence type="predicted"/>
<feature type="transmembrane region" description="Helical" evidence="1">
    <location>
        <begin position="242"/>
        <end position="266"/>
    </location>
</feature>
<gene>
    <name evidence="2" type="ORF">L3Y34_007239</name>
</gene>
<feature type="transmembrane region" description="Helical" evidence="1">
    <location>
        <begin position="82"/>
        <end position="105"/>
    </location>
</feature>